<dbReference type="AlphaFoldDB" id="A0A9P4IGH3"/>
<evidence type="ECO:0000256" key="1">
    <source>
        <dbReference type="SAM" id="MobiDB-lite"/>
    </source>
</evidence>
<dbReference type="PANTHER" id="PTHR10887">
    <property type="entry name" value="DNA2/NAM7 HELICASE FAMILY"/>
    <property type="match status" value="1"/>
</dbReference>
<organism evidence="3 4">
    <name type="scientific">Rhizodiscina lignyota</name>
    <dbReference type="NCBI Taxonomy" id="1504668"/>
    <lineage>
        <taxon>Eukaryota</taxon>
        <taxon>Fungi</taxon>
        <taxon>Dikarya</taxon>
        <taxon>Ascomycota</taxon>
        <taxon>Pezizomycotina</taxon>
        <taxon>Dothideomycetes</taxon>
        <taxon>Pleosporomycetidae</taxon>
        <taxon>Aulographales</taxon>
        <taxon>Rhizodiscinaceae</taxon>
        <taxon>Rhizodiscina</taxon>
    </lineage>
</organism>
<dbReference type="Pfam" id="PF13087">
    <property type="entry name" value="AAA_12"/>
    <property type="match status" value="1"/>
</dbReference>
<dbReference type="EMBL" id="ML978126">
    <property type="protein sequence ID" value="KAF2098749.1"/>
    <property type="molecule type" value="Genomic_DNA"/>
</dbReference>
<dbReference type="InterPro" id="IPR045055">
    <property type="entry name" value="DNA2/NAM7-like"/>
</dbReference>
<accession>A0A9P4IGH3</accession>
<sequence length="193" mass="21565">MGLNYFKTKSPARSFLQLLSVHRTFTPYRRQAAIHTKAIQTLAKHCHQLHKPAYSVVHSTVDSFIGNEVEIGIVDIPRTQSLGFNKVNARFNLAVTRARSGLIIIGNFGTLQSVANDYKGTFVAKMIQYLKEKKQRVYHHVDKYPALQEIDPNFSPSRTTPLKSNTDVQETDAHTEAGPTGRGWDAPANNDGC</sequence>
<dbReference type="Proteomes" id="UP000799772">
    <property type="component" value="Unassembled WGS sequence"/>
</dbReference>
<evidence type="ECO:0000313" key="4">
    <source>
        <dbReference type="Proteomes" id="UP000799772"/>
    </source>
</evidence>
<name>A0A9P4IGH3_9PEZI</name>
<dbReference type="PANTHER" id="PTHR10887:SF495">
    <property type="entry name" value="HELICASE SENATAXIN ISOFORM X1-RELATED"/>
    <property type="match status" value="1"/>
</dbReference>
<gene>
    <name evidence="3" type="ORF">NA57DRAFT_75987</name>
</gene>
<reference evidence="3" key="1">
    <citation type="journal article" date="2020" name="Stud. Mycol.">
        <title>101 Dothideomycetes genomes: a test case for predicting lifestyles and emergence of pathogens.</title>
        <authorList>
            <person name="Haridas S."/>
            <person name="Albert R."/>
            <person name="Binder M."/>
            <person name="Bloem J."/>
            <person name="Labutti K."/>
            <person name="Salamov A."/>
            <person name="Andreopoulos B."/>
            <person name="Baker S."/>
            <person name="Barry K."/>
            <person name="Bills G."/>
            <person name="Bluhm B."/>
            <person name="Cannon C."/>
            <person name="Castanera R."/>
            <person name="Culley D."/>
            <person name="Daum C."/>
            <person name="Ezra D."/>
            <person name="Gonzalez J."/>
            <person name="Henrissat B."/>
            <person name="Kuo A."/>
            <person name="Liang C."/>
            <person name="Lipzen A."/>
            <person name="Lutzoni F."/>
            <person name="Magnuson J."/>
            <person name="Mondo S."/>
            <person name="Nolan M."/>
            <person name="Ohm R."/>
            <person name="Pangilinan J."/>
            <person name="Park H.-J."/>
            <person name="Ramirez L."/>
            <person name="Alfaro M."/>
            <person name="Sun H."/>
            <person name="Tritt A."/>
            <person name="Yoshinaga Y."/>
            <person name="Zwiers L.-H."/>
            <person name="Turgeon B."/>
            <person name="Goodwin S."/>
            <person name="Spatafora J."/>
            <person name="Crous P."/>
            <person name="Grigoriev I."/>
        </authorList>
    </citation>
    <scope>NUCLEOTIDE SEQUENCE</scope>
    <source>
        <strain evidence="3">CBS 133067</strain>
    </source>
</reference>
<evidence type="ECO:0000259" key="2">
    <source>
        <dbReference type="Pfam" id="PF13087"/>
    </source>
</evidence>
<proteinExistence type="predicted"/>
<evidence type="ECO:0000313" key="3">
    <source>
        <dbReference type="EMBL" id="KAF2098749.1"/>
    </source>
</evidence>
<feature type="region of interest" description="Disordered" evidence="1">
    <location>
        <begin position="149"/>
        <end position="193"/>
    </location>
</feature>
<protein>
    <recommendedName>
        <fullName evidence="2">DNA2/NAM7 helicase-like C-terminal domain-containing protein</fullName>
    </recommendedName>
</protein>
<dbReference type="OrthoDB" id="6513042at2759"/>
<keyword evidence="4" id="KW-1185">Reference proteome</keyword>
<feature type="compositionally biased region" description="Polar residues" evidence="1">
    <location>
        <begin position="154"/>
        <end position="168"/>
    </location>
</feature>
<dbReference type="InterPro" id="IPR027417">
    <property type="entry name" value="P-loop_NTPase"/>
</dbReference>
<dbReference type="Gene3D" id="3.40.50.300">
    <property type="entry name" value="P-loop containing nucleotide triphosphate hydrolases"/>
    <property type="match status" value="1"/>
</dbReference>
<feature type="domain" description="DNA2/NAM7 helicase-like C-terminal" evidence="2">
    <location>
        <begin position="26"/>
        <end position="107"/>
    </location>
</feature>
<comment type="caution">
    <text evidence="3">The sequence shown here is derived from an EMBL/GenBank/DDBJ whole genome shotgun (WGS) entry which is preliminary data.</text>
</comment>
<dbReference type="InterPro" id="IPR041679">
    <property type="entry name" value="DNA2/NAM7-like_C"/>
</dbReference>